<dbReference type="KEGG" id="gba:J421_5859"/>
<dbReference type="InterPro" id="IPR052720">
    <property type="entry name" value="Glycosyl_hydrolase_97"/>
</dbReference>
<dbReference type="InParanoid" id="W0RQY0"/>
<proteinExistence type="predicted"/>
<dbReference type="PANTHER" id="PTHR35803:SF1">
    <property type="entry name" value="GLUCAN 1,4-ALPHA-GLUCOSIDASE SUSB"/>
    <property type="match status" value="1"/>
</dbReference>
<dbReference type="PANTHER" id="PTHR35803">
    <property type="entry name" value="GLUCAN 1,4-ALPHA-GLUCOSIDASE SUSB-RELATED"/>
    <property type="match status" value="1"/>
</dbReference>
<gene>
    <name evidence="3" type="ORF">J421_5859</name>
</gene>
<organism evidence="3 4">
    <name type="scientific">Gemmatirosa kalamazoonensis</name>
    <dbReference type="NCBI Taxonomy" id="861299"/>
    <lineage>
        <taxon>Bacteria</taxon>
        <taxon>Pseudomonadati</taxon>
        <taxon>Gemmatimonadota</taxon>
        <taxon>Gemmatimonadia</taxon>
        <taxon>Gemmatimonadales</taxon>
        <taxon>Gemmatimonadaceae</taxon>
        <taxon>Gemmatirosa</taxon>
    </lineage>
</organism>
<geneLocation type="plasmid" evidence="3 4">
    <name>2</name>
</geneLocation>
<accession>W0RQY0</accession>
<sequence>MFRPSVAARLAAVLLAGAGPLAAQAPAASVTSPDGRIVVRATLDSLGAPRYALDRDGRALLLPSRLGFAFRGAPPLDRGLVLVDTTRAAHVRGRVPRGRRRRRLPIRAARAARVRRLRDRRQPAFAFIRDVPVDWDTTVAITTRAVTSATRLRMVLAPGGGQAIRIRAAR</sequence>
<dbReference type="Proteomes" id="UP000019151">
    <property type="component" value="Plasmid 2"/>
</dbReference>
<protein>
    <recommendedName>
        <fullName evidence="2">Glycosyl-hydrolase 97 N-terminal domain-containing protein</fullName>
    </recommendedName>
</protein>
<dbReference type="EMBL" id="CP007130">
    <property type="protein sequence ID" value="AHG93394.1"/>
    <property type="molecule type" value="Genomic_DNA"/>
</dbReference>
<reference evidence="3 4" key="1">
    <citation type="journal article" date="2014" name="Genome Announc.">
        <title>Genome Sequence and Methylome of Soil Bacterium Gemmatirosa kalamazoonensis KBS708T, a Member of the Rarely Cultivated Gemmatimonadetes Phylum.</title>
        <authorList>
            <person name="Debruyn J.M."/>
            <person name="Radosevich M."/>
            <person name="Wommack K.E."/>
            <person name="Polson S.W."/>
            <person name="Hauser L.J."/>
            <person name="Fawaz M.N."/>
            <person name="Korlach J."/>
            <person name="Tsai Y.C."/>
        </authorList>
    </citation>
    <scope>NUCLEOTIDE SEQUENCE [LARGE SCALE GENOMIC DNA]</scope>
    <source>
        <strain evidence="3 4">KBS708</strain>
        <plasmid evidence="4">Plasmid 2</plasmid>
    </source>
</reference>
<feature type="chain" id="PRO_5004795856" description="Glycosyl-hydrolase 97 N-terminal domain-containing protein" evidence="1">
    <location>
        <begin position="26"/>
        <end position="170"/>
    </location>
</feature>
<dbReference type="RefSeq" id="WP_025414697.1">
    <property type="nucleotide sequence ID" value="NZ_CP007130.1"/>
</dbReference>
<keyword evidence="1" id="KW-0732">Signal</keyword>
<dbReference type="InterPro" id="IPR014718">
    <property type="entry name" value="GH-type_carb-bd"/>
</dbReference>
<dbReference type="InterPro" id="IPR029486">
    <property type="entry name" value="GH97_N"/>
</dbReference>
<dbReference type="GO" id="GO:0030246">
    <property type="term" value="F:carbohydrate binding"/>
    <property type="evidence" value="ECO:0007669"/>
    <property type="project" value="InterPro"/>
</dbReference>
<dbReference type="OrthoDB" id="57532at2"/>
<dbReference type="AlphaFoldDB" id="W0RQY0"/>
<evidence type="ECO:0000313" key="3">
    <source>
        <dbReference type="EMBL" id="AHG93394.1"/>
    </source>
</evidence>
<evidence type="ECO:0000256" key="1">
    <source>
        <dbReference type="SAM" id="SignalP"/>
    </source>
</evidence>
<keyword evidence="4" id="KW-1185">Reference proteome</keyword>
<feature type="domain" description="Glycosyl-hydrolase 97 N-terminal" evidence="2">
    <location>
        <begin position="30"/>
        <end position="87"/>
    </location>
</feature>
<dbReference type="HOGENOM" id="CLU_1568504_0_0_0"/>
<keyword evidence="3" id="KW-0614">Plasmid</keyword>
<evidence type="ECO:0000259" key="2">
    <source>
        <dbReference type="Pfam" id="PF14508"/>
    </source>
</evidence>
<dbReference type="Gene3D" id="2.70.98.10">
    <property type="match status" value="1"/>
</dbReference>
<dbReference type="Pfam" id="PF14508">
    <property type="entry name" value="GH97_N"/>
    <property type="match status" value="1"/>
</dbReference>
<name>W0RQY0_9BACT</name>
<evidence type="ECO:0000313" key="4">
    <source>
        <dbReference type="Proteomes" id="UP000019151"/>
    </source>
</evidence>
<feature type="signal peptide" evidence="1">
    <location>
        <begin position="1"/>
        <end position="25"/>
    </location>
</feature>